<dbReference type="RefSeq" id="XP_064726760.1">
    <property type="nucleotide sequence ID" value="XM_064877258.1"/>
</dbReference>
<protein>
    <submittedName>
        <fullName evidence="3">Uncharacterized protein</fullName>
    </submittedName>
</protein>
<organism evidence="3 4">
    <name type="scientific">Knufia obscura</name>
    <dbReference type="NCBI Taxonomy" id="1635080"/>
    <lineage>
        <taxon>Eukaryota</taxon>
        <taxon>Fungi</taxon>
        <taxon>Dikarya</taxon>
        <taxon>Ascomycota</taxon>
        <taxon>Pezizomycotina</taxon>
        <taxon>Eurotiomycetes</taxon>
        <taxon>Chaetothyriomycetidae</taxon>
        <taxon>Chaetothyriales</taxon>
        <taxon>Trichomeriaceae</taxon>
        <taxon>Knufia</taxon>
    </lineage>
</organism>
<comment type="caution">
    <text evidence="3">The sequence shown here is derived from an EMBL/GenBank/DDBJ whole genome shotgun (WGS) entry which is preliminary data.</text>
</comment>
<feature type="compositionally biased region" description="Basic and acidic residues" evidence="2">
    <location>
        <begin position="118"/>
        <end position="175"/>
    </location>
</feature>
<reference evidence="3 4" key="1">
    <citation type="journal article" date="2023" name="Res Sq">
        <title>Genomic and morphological characterization of Knufia obscura isolated from the Mars 2020 spacecraft assembly facility.</title>
        <authorList>
            <person name="Chander A.M."/>
            <person name="Teixeira M.M."/>
            <person name="Singh N.K."/>
            <person name="Williams M.P."/>
            <person name="Parker C.W."/>
            <person name="Leo P."/>
            <person name="Stajich J.E."/>
            <person name="Torok T."/>
            <person name="Tighe S."/>
            <person name="Mason C.E."/>
            <person name="Venkateswaran K."/>
        </authorList>
    </citation>
    <scope>NUCLEOTIDE SEQUENCE [LARGE SCALE GENOMIC DNA]</scope>
    <source>
        <strain evidence="3 4">CCFEE 5817</strain>
    </source>
</reference>
<accession>A0ABR0RDH5</accession>
<dbReference type="PANTHER" id="PTHR34117:SF1">
    <property type="entry name" value="STYLE CELL-CYCLE INHIBITOR 1"/>
    <property type="match status" value="1"/>
</dbReference>
<evidence type="ECO:0000313" key="3">
    <source>
        <dbReference type="EMBL" id="KAK5938670.1"/>
    </source>
</evidence>
<feature type="region of interest" description="Disordered" evidence="2">
    <location>
        <begin position="58"/>
        <end position="192"/>
    </location>
</feature>
<evidence type="ECO:0000313" key="4">
    <source>
        <dbReference type="Proteomes" id="UP001334248"/>
    </source>
</evidence>
<proteinExistence type="predicted"/>
<feature type="coiled-coil region" evidence="1">
    <location>
        <begin position="205"/>
        <end position="250"/>
    </location>
</feature>
<dbReference type="InterPro" id="IPR044688">
    <property type="entry name" value="SCI-1-like"/>
</dbReference>
<dbReference type="Proteomes" id="UP001334248">
    <property type="component" value="Unassembled WGS sequence"/>
</dbReference>
<keyword evidence="1" id="KW-0175">Coiled coil</keyword>
<dbReference type="GeneID" id="90002310"/>
<name>A0ABR0RDH5_9EURO</name>
<keyword evidence="4" id="KW-1185">Reference proteome</keyword>
<dbReference type="PANTHER" id="PTHR34117">
    <property type="entry name" value="STYLE CELL-CYCLE INHIBITOR 1"/>
    <property type="match status" value="1"/>
</dbReference>
<sequence length="277" mass="31757">MFALYLDIQKHHDIEDLAEDEVKGRWRSFMNKWNRGELAEGWYDPITLQKAVTAHEPTALDEDATQKHEPPPASGVDDEEDDDFGPALPQDGRGSLARIEPPNSRSGPTIPSLQDLQSRNEDARSAAEISREQRFEDMRNERKVERKIQKERLEEVPPRAEAGTRERQLEKKRDAAASNRAFAATKEGGGDVEVQESDLMGEDTLSELKKMKKEHERRKTEREVKRDEIMRARAAEREETTQKMKEKEDKTMAMLKELARSRFGDGNERSATLAEND</sequence>
<gene>
    <name evidence="3" type="ORF">PMZ80_008861</name>
</gene>
<evidence type="ECO:0000256" key="1">
    <source>
        <dbReference type="SAM" id="Coils"/>
    </source>
</evidence>
<feature type="compositionally biased region" description="Polar residues" evidence="2">
    <location>
        <begin position="103"/>
        <end position="117"/>
    </location>
</feature>
<dbReference type="EMBL" id="JAVHJV010000012">
    <property type="protein sequence ID" value="KAK5938670.1"/>
    <property type="molecule type" value="Genomic_DNA"/>
</dbReference>
<evidence type="ECO:0000256" key="2">
    <source>
        <dbReference type="SAM" id="MobiDB-lite"/>
    </source>
</evidence>